<name>A0A542X7X1_9MICO</name>
<dbReference type="InterPro" id="IPR029752">
    <property type="entry name" value="D-isomer_DH_CS1"/>
</dbReference>
<sequence>MRDVTDQEMRPSLRVGVVGAGRVGSVLGAALREAGHSVVATSAVSDASLDRAAEMLPGVPVVEVDEVVRRSDLVLVTVPDDQIASVVEGFAAMGLLDQPRMVAHAAGSLGLAPLAPVLERGGLGFALHPAMTFSGEPKDVERLVGTIFAVTATDESLAVAQSIVMDLGGEPVVLPEADRVTYHAALAHASNHAVTLVAQAQQVLRGLGIDDPGRVLRPIMEATVDNALQRGDRALTGPVARGDVGTVAAHLAALRDETVDVPAAYRAMARATAERAIARRTVPAELVGELLDLLGEDVRPE</sequence>
<feature type="domain" description="DUF2520" evidence="2">
    <location>
        <begin position="147"/>
        <end position="272"/>
    </location>
</feature>
<gene>
    <name evidence="3" type="ORF">FB554_0062</name>
</gene>
<dbReference type="AlphaFoldDB" id="A0A542X7X1"/>
<dbReference type="InterPro" id="IPR018931">
    <property type="entry name" value="DUF2520"/>
</dbReference>
<dbReference type="InterPro" id="IPR019665">
    <property type="entry name" value="OxRdtase/DH_put_Rossmann_dom"/>
</dbReference>
<evidence type="ECO:0000313" key="4">
    <source>
        <dbReference type="Proteomes" id="UP000318336"/>
    </source>
</evidence>
<dbReference type="InterPro" id="IPR008927">
    <property type="entry name" value="6-PGluconate_DH-like_C_sf"/>
</dbReference>
<dbReference type="Gene3D" id="1.10.1040.20">
    <property type="entry name" value="ProC-like, C-terminal domain"/>
    <property type="match status" value="1"/>
</dbReference>
<dbReference type="PROSITE" id="PS00065">
    <property type="entry name" value="D_2_HYDROXYACID_DH_1"/>
    <property type="match status" value="1"/>
</dbReference>
<dbReference type="PANTHER" id="PTHR40459:SF1">
    <property type="entry name" value="CONSERVED HYPOTHETICAL ALANINE AND LEUCINE RICH PROTEIN"/>
    <property type="match status" value="1"/>
</dbReference>
<dbReference type="Proteomes" id="UP000318336">
    <property type="component" value="Unassembled WGS sequence"/>
</dbReference>
<dbReference type="InterPro" id="IPR037108">
    <property type="entry name" value="TM1727-like_C_sf"/>
</dbReference>
<dbReference type="Gene3D" id="3.40.50.720">
    <property type="entry name" value="NAD(P)-binding Rossmann-like Domain"/>
    <property type="match status" value="1"/>
</dbReference>
<dbReference type="SUPFAM" id="SSF51735">
    <property type="entry name" value="NAD(P)-binding Rossmann-fold domains"/>
    <property type="match status" value="1"/>
</dbReference>
<dbReference type="InterPro" id="IPR036291">
    <property type="entry name" value="NAD(P)-bd_dom_sf"/>
</dbReference>
<evidence type="ECO:0000313" key="3">
    <source>
        <dbReference type="EMBL" id="TQL31947.1"/>
    </source>
</evidence>
<dbReference type="PANTHER" id="PTHR40459">
    <property type="entry name" value="CONSERVED HYPOTHETICAL ALANINE AND LEUCINE RICH PROTEIN"/>
    <property type="match status" value="1"/>
</dbReference>
<dbReference type="Pfam" id="PF10727">
    <property type="entry name" value="Rossmann-like"/>
    <property type="match status" value="1"/>
</dbReference>
<evidence type="ECO:0000259" key="1">
    <source>
        <dbReference type="Pfam" id="PF10727"/>
    </source>
</evidence>
<evidence type="ECO:0000259" key="2">
    <source>
        <dbReference type="Pfam" id="PF10728"/>
    </source>
</evidence>
<protein>
    <submittedName>
        <fullName evidence="3">Putative short-subunit dehydrogenase-like oxidoreductase (DUF2520 family)</fullName>
    </submittedName>
</protein>
<dbReference type="Pfam" id="PF10728">
    <property type="entry name" value="DUF2520"/>
    <property type="match status" value="1"/>
</dbReference>
<comment type="caution">
    <text evidence="3">The sequence shown here is derived from an EMBL/GenBank/DDBJ whole genome shotgun (WGS) entry which is preliminary data.</text>
</comment>
<feature type="domain" description="Putative oxidoreductase/dehydrogenase Rossmann-like" evidence="1">
    <location>
        <begin position="10"/>
        <end position="129"/>
    </location>
</feature>
<dbReference type="SUPFAM" id="SSF48179">
    <property type="entry name" value="6-phosphogluconate dehydrogenase C-terminal domain-like"/>
    <property type="match status" value="1"/>
</dbReference>
<reference evidence="3 4" key="1">
    <citation type="submission" date="2019-06" db="EMBL/GenBank/DDBJ databases">
        <title>Sequencing the genomes of 1000 actinobacteria strains.</title>
        <authorList>
            <person name="Klenk H.-P."/>
        </authorList>
    </citation>
    <scope>NUCLEOTIDE SEQUENCE [LARGE SCALE GENOMIC DNA]</scope>
    <source>
        <strain evidence="3 4">DSM 24617</strain>
    </source>
</reference>
<proteinExistence type="predicted"/>
<keyword evidence="4" id="KW-1185">Reference proteome</keyword>
<dbReference type="EMBL" id="VFOK01000001">
    <property type="protein sequence ID" value="TQL31947.1"/>
    <property type="molecule type" value="Genomic_DNA"/>
</dbReference>
<organism evidence="3 4">
    <name type="scientific">Barrientosiimonas humi</name>
    <dbReference type="NCBI Taxonomy" id="999931"/>
    <lineage>
        <taxon>Bacteria</taxon>
        <taxon>Bacillati</taxon>
        <taxon>Actinomycetota</taxon>
        <taxon>Actinomycetes</taxon>
        <taxon>Micrococcales</taxon>
        <taxon>Dermacoccaceae</taxon>
        <taxon>Barrientosiimonas</taxon>
    </lineage>
</organism>
<accession>A0A542X7X1</accession>